<organism evidence="3 4">
    <name type="scientific">Candidatus Cellulosilyticum pullistercoris</name>
    <dbReference type="NCBI Taxonomy" id="2838521"/>
    <lineage>
        <taxon>Bacteria</taxon>
        <taxon>Bacillati</taxon>
        <taxon>Bacillota</taxon>
        <taxon>Clostridia</taxon>
        <taxon>Lachnospirales</taxon>
        <taxon>Cellulosilyticaceae</taxon>
        <taxon>Cellulosilyticum</taxon>
    </lineage>
</organism>
<dbReference type="InterPro" id="IPR041166">
    <property type="entry name" value="Rubredoxin_2"/>
</dbReference>
<gene>
    <name evidence="3" type="ORF">H9872_09320</name>
</gene>
<dbReference type="GO" id="GO:0046872">
    <property type="term" value="F:metal ion binding"/>
    <property type="evidence" value="ECO:0007669"/>
    <property type="project" value="UniProtKB-KW"/>
</dbReference>
<reference evidence="3" key="1">
    <citation type="journal article" date="2021" name="PeerJ">
        <title>Extensive microbial diversity within the chicken gut microbiome revealed by metagenomics and culture.</title>
        <authorList>
            <person name="Gilroy R."/>
            <person name="Ravi A."/>
            <person name="Getino M."/>
            <person name="Pursley I."/>
            <person name="Horton D.L."/>
            <person name="Alikhan N.F."/>
            <person name="Baker D."/>
            <person name="Gharbi K."/>
            <person name="Hall N."/>
            <person name="Watson M."/>
            <person name="Adriaenssens E.M."/>
            <person name="Foster-Nyarko E."/>
            <person name="Jarju S."/>
            <person name="Secka A."/>
            <person name="Antonio M."/>
            <person name="Oren A."/>
            <person name="Chaudhuri R.R."/>
            <person name="La Ragione R."/>
            <person name="Hildebrand F."/>
            <person name="Pallen M.J."/>
        </authorList>
    </citation>
    <scope>NUCLEOTIDE SEQUENCE</scope>
    <source>
        <strain evidence="3">B5-657</strain>
    </source>
</reference>
<dbReference type="EMBL" id="JAHLFQ010000216">
    <property type="protein sequence ID" value="MBU3804938.1"/>
    <property type="molecule type" value="Genomic_DNA"/>
</dbReference>
<name>A0A9E2KD68_9FIRM</name>
<dbReference type="Proteomes" id="UP000824229">
    <property type="component" value="Unassembled WGS sequence"/>
</dbReference>
<dbReference type="AlphaFoldDB" id="A0A9E2KD68"/>
<keyword evidence="1" id="KW-0479">Metal-binding</keyword>
<feature type="domain" description="LapB rubredoxin metal binding" evidence="2">
    <location>
        <begin position="8"/>
        <end position="35"/>
    </location>
</feature>
<protein>
    <submittedName>
        <fullName evidence="3">DNA repair protein RadA</fullName>
    </submittedName>
</protein>
<evidence type="ECO:0000256" key="1">
    <source>
        <dbReference type="ARBA" id="ARBA00022723"/>
    </source>
</evidence>
<reference evidence="3" key="2">
    <citation type="submission" date="2021-04" db="EMBL/GenBank/DDBJ databases">
        <authorList>
            <person name="Gilroy R."/>
        </authorList>
    </citation>
    <scope>NUCLEOTIDE SEQUENCE</scope>
    <source>
        <strain evidence="3">B5-657</strain>
    </source>
</reference>
<dbReference type="PRINTS" id="PR01874">
    <property type="entry name" value="DNAREPAIRADA"/>
</dbReference>
<evidence type="ECO:0000259" key="2">
    <source>
        <dbReference type="Pfam" id="PF18073"/>
    </source>
</evidence>
<dbReference type="Pfam" id="PF18073">
    <property type="entry name" value="Zn_ribbon_LapB"/>
    <property type="match status" value="1"/>
</dbReference>
<proteinExistence type="predicted"/>
<comment type="caution">
    <text evidence="3">The sequence shown here is derived from an EMBL/GenBank/DDBJ whole genome shotgun (WGS) entry which is preliminary data.</text>
</comment>
<sequence length="88" mass="9721">MAKAKQVFVCTSCGQVYSKWQGRCDGCREWNTIEEQVVDTSKKNNGRSVKSSFVSKRLIDVKGSASERIVTNIGEFNRVMGGGIVKDS</sequence>
<accession>A0A9E2KD68</accession>
<evidence type="ECO:0000313" key="3">
    <source>
        <dbReference type="EMBL" id="MBU3804938.1"/>
    </source>
</evidence>
<evidence type="ECO:0000313" key="4">
    <source>
        <dbReference type="Proteomes" id="UP000824229"/>
    </source>
</evidence>
<feature type="non-terminal residue" evidence="3">
    <location>
        <position position="88"/>
    </location>
</feature>